<sequence length="466" mass="53524">MDNGIEVVAKLPNPNAGPAHYTTASEVATRKMLRDVFSIPVPRVLSWSYDAANNPVQAEYILEEKAPGVRLGALWPSLPWRTKLGIVEQVVDFDCSLTGVQFKNHGCIYFKDDLRRLTGSSDAVRFTADRQSLNLDQYAIGPLTKAELWASGREQMNLDRGPWQDSQAYTRALGANEMAWTRRFAKPRMNYFWSLEEPELPGHALELLAKYERVAPAMVPPENESATANVLWHPDLHLDNVFVDPTSYGITGIVDWQSTMAAPLFYQSGIHRAFRHYKSVREGWVVPEKPDNFDALPPDEQKRVDRDLESETIHKYYELQTLKRAPRHWEYLQQPMVPVLRKPVWLVTGVWDNGDLFFLRDSLITLFTRWNEIFGEDTQCPITFSAEELKRHAREEGNVDGLGKMLSLFRDQGVLPADGIVQPEDYQTAIENCRKYKQIFLNAAQNQYERDLYSRIWPYQDVSEGI</sequence>
<name>A0A6A6HX40_9PLEO</name>
<dbReference type="GeneID" id="54587399"/>
<proteinExistence type="predicted"/>
<evidence type="ECO:0000313" key="2">
    <source>
        <dbReference type="EMBL" id="KAF2242775.1"/>
    </source>
</evidence>
<accession>A0A6A6HX40</accession>
<evidence type="ECO:0000259" key="1">
    <source>
        <dbReference type="Pfam" id="PF01636"/>
    </source>
</evidence>
<evidence type="ECO:0000313" key="3">
    <source>
        <dbReference type="Proteomes" id="UP000800094"/>
    </source>
</evidence>
<organism evidence="2 3">
    <name type="scientific">Trematosphaeria pertusa</name>
    <dbReference type="NCBI Taxonomy" id="390896"/>
    <lineage>
        <taxon>Eukaryota</taxon>
        <taxon>Fungi</taxon>
        <taxon>Dikarya</taxon>
        <taxon>Ascomycota</taxon>
        <taxon>Pezizomycotina</taxon>
        <taxon>Dothideomycetes</taxon>
        <taxon>Pleosporomycetidae</taxon>
        <taxon>Pleosporales</taxon>
        <taxon>Massarineae</taxon>
        <taxon>Trematosphaeriaceae</taxon>
        <taxon>Trematosphaeria</taxon>
    </lineage>
</organism>
<dbReference type="AlphaFoldDB" id="A0A6A6HX40"/>
<dbReference type="OrthoDB" id="2831558at2759"/>
<dbReference type="InterPro" id="IPR051035">
    <property type="entry name" value="Mito_inheritance_9"/>
</dbReference>
<dbReference type="Proteomes" id="UP000800094">
    <property type="component" value="Unassembled WGS sequence"/>
</dbReference>
<keyword evidence="3" id="KW-1185">Reference proteome</keyword>
<dbReference type="EMBL" id="ML987207">
    <property type="protein sequence ID" value="KAF2242775.1"/>
    <property type="molecule type" value="Genomic_DNA"/>
</dbReference>
<dbReference type="Gene3D" id="3.90.1200.10">
    <property type="match status" value="1"/>
</dbReference>
<protein>
    <recommendedName>
        <fullName evidence="1">Aminoglycoside phosphotransferase domain-containing protein</fullName>
    </recommendedName>
</protein>
<dbReference type="RefSeq" id="XP_033677779.1">
    <property type="nucleotide sequence ID" value="XM_033834069.1"/>
</dbReference>
<dbReference type="PANTHER" id="PTHR36091">
    <property type="entry name" value="ALTERED INHERITANCE OF MITOCHONDRIA PROTEIN 9, MITOCHONDRIAL"/>
    <property type="match status" value="1"/>
</dbReference>
<dbReference type="Pfam" id="PF01636">
    <property type="entry name" value="APH"/>
    <property type="match status" value="1"/>
</dbReference>
<dbReference type="InterPro" id="IPR011009">
    <property type="entry name" value="Kinase-like_dom_sf"/>
</dbReference>
<reference evidence="2" key="1">
    <citation type="journal article" date="2020" name="Stud. Mycol.">
        <title>101 Dothideomycetes genomes: a test case for predicting lifestyles and emergence of pathogens.</title>
        <authorList>
            <person name="Haridas S."/>
            <person name="Albert R."/>
            <person name="Binder M."/>
            <person name="Bloem J."/>
            <person name="Labutti K."/>
            <person name="Salamov A."/>
            <person name="Andreopoulos B."/>
            <person name="Baker S."/>
            <person name="Barry K."/>
            <person name="Bills G."/>
            <person name="Bluhm B."/>
            <person name="Cannon C."/>
            <person name="Castanera R."/>
            <person name="Culley D."/>
            <person name="Daum C."/>
            <person name="Ezra D."/>
            <person name="Gonzalez J."/>
            <person name="Henrissat B."/>
            <person name="Kuo A."/>
            <person name="Liang C."/>
            <person name="Lipzen A."/>
            <person name="Lutzoni F."/>
            <person name="Magnuson J."/>
            <person name="Mondo S."/>
            <person name="Nolan M."/>
            <person name="Ohm R."/>
            <person name="Pangilinan J."/>
            <person name="Park H.-J."/>
            <person name="Ramirez L."/>
            <person name="Alfaro M."/>
            <person name="Sun H."/>
            <person name="Tritt A."/>
            <person name="Yoshinaga Y."/>
            <person name="Zwiers L.-H."/>
            <person name="Turgeon B."/>
            <person name="Goodwin S."/>
            <person name="Spatafora J."/>
            <person name="Crous P."/>
            <person name="Grigoriev I."/>
        </authorList>
    </citation>
    <scope>NUCLEOTIDE SEQUENCE</scope>
    <source>
        <strain evidence="2">CBS 122368</strain>
    </source>
</reference>
<dbReference type="PANTHER" id="PTHR36091:SF2">
    <property type="entry name" value="AMINOGLYCOSIDE PHOSPHOTRANSFERASE DOMAIN-CONTAINING PROTEIN"/>
    <property type="match status" value="1"/>
</dbReference>
<dbReference type="SUPFAM" id="SSF56112">
    <property type="entry name" value="Protein kinase-like (PK-like)"/>
    <property type="match status" value="1"/>
</dbReference>
<feature type="domain" description="Aminoglycoside phosphotransferase" evidence="1">
    <location>
        <begin position="176"/>
        <end position="266"/>
    </location>
</feature>
<dbReference type="GO" id="GO:0005739">
    <property type="term" value="C:mitochondrion"/>
    <property type="evidence" value="ECO:0007669"/>
    <property type="project" value="TreeGrafter"/>
</dbReference>
<gene>
    <name evidence="2" type="ORF">BU26DRAFT_570829</name>
</gene>
<dbReference type="InterPro" id="IPR002575">
    <property type="entry name" value="Aminoglycoside_PTrfase"/>
</dbReference>